<evidence type="ECO:0000313" key="2">
    <source>
        <dbReference type="EMBL" id="PNY80737.1"/>
    </source>
</evidence>
<dbReference type="AlphaFoldDB" id="A0A2K3UW23"/>
<feature type="transmembrane region" description="Helical" evidence="1">
    <location>
        <begin position="537"/>
        <end position="557"/>
    </location>
</feature>
<dbReference type="Proteomes" id="UP000236379">
    <property type="component" value="Unassembled WGS sequence"/>
</dbReference>
<feature type="transmembrane region" description="Helical" evidence="1">
    <location>
        <begin position="184"/>
        <end position="207"/>
    </location>
</feature>
<feature type="transmembrane region" description="Helical" evidence="1">
    <location>
        <begin position="418"/>
        <end position="439"/>
    </location>
</feature>
<evidence type="ECO:0000256" key="1">
    <source>
        <dbReference type="SAM" id="Phobius"/>
    </source>
</evidence>
<keyword evidence="1" id="KW-0812">Transmembrane</keyword>
<feature type="transmembrane region" description="Helical" evidence="1">
    <location>
        <begin position="227"/>
        <end position="248"/>
    </location>
</feature>
<feature type="transmembrane region" description="Helical" evidence="1">
    <location>
        <begin position="482"/>
        <end position="502"/>
    </location>
</feature>
<gene>
    <name evidence="2" type="ORF">CVO96_04580</name>
</gene>
<accession>A0A2K3UW23</accession>
<sequence length="729" mass="78175">MSSADPQRSPFLKWFLETNQPEPEGFYEGEQQVAAQHHTQPWWKVMCLTGVDYFSTLGYQPGIAALAAGALSPVATLVLVLVTLFGALPMYRRVAQESPHGDGSLSMLERLLNYWPSKVLVLALLGFVATGFVITITLSAADATAHLVENPFLKSALEGLEVPLTLGLIGLLAAVFLKGFKEAIGIAVGIVILYLSMSLLVVGRGVLEVAAQPALLSGWWEALSQAYLSPLAIVGGALLVFPALALGLSGFETGVVVMPLVKGEKGDTQARPVGRIRNTRKLLTTAALIMSVMLIGSSLVTTLLIPRHEFWAVTSATRTLNAADLNAGRAVIDVPLDSSENPKEVYSLRLPAGQVGTYTVQADTVGGRIPITVNVRAVPGDNTDQVTVSTPAGQANGRALAYLAHDRFGETFGTLYDLSTILILWFAGASAMAGLLNIVPRYLPRYGMAPDWARATRPLVVLFTLISALVTVLFRANVDSQAGAYATGVLALMTSAAIAVFLTELRRGHRWAAVAFAVVSAVFVYTSFVTVKDRPEGLWIALMFILAILVVSVASRISRSTELRVQSVVLDDTARAMLDEVAGRGLPVRFIANRLNEGDDLEYREKALDVRVDNHLAPGEAALFLEVKISDASDFSSTVQVCGVRVGQHAILRAKGSSVPNTLAAVLLHVRDLTGVPPHVYFEWSEKGPAQNALRFLLAGEGDVPPLTHEILRIAEREASRRPMVHVGG</sequence>
<feature type="transmembrane region" description="Helical" evidence="1">
    <location>
        <begin position="511"/>
        <end position="531"/>
    </location>
</feature>
<reference evidence="2 3" key="1">
    <citation type="submission" date="2018-01" db="EMBL/GenBank/DDBJ databases">
        <title>Deinococcus koreensis sp. nov., a radiation-resistant bacterium isolated from river water.</title>
        <authorList>
            <person name="Choi A."/>
        </authorList>
    </citation>
    <scope>NUCLEOTIDE SEQUENCE [LARGE SCALE GENOMIC DNA]</scope>
    <source>
        <strain evidence="2 3">SJW1-2</strain>
    </source>
</reference>
<feature type="transmembrane region" description="Helical" evidence="1">
    <location>
        <begin position="160"/>
        <end position="177"/>
    </location>
</feature>
<feature type="transmembrane region" description="Helical" evidence="1">
    <location>
        <begin position="282"/>
        <end position="305"/>
    </location>
</feature>
<dbReference type="RefSeq" id="WP_103310840.1">
    <property type="nucleotide sequence ID" value="NZ_PPPD01000001.1"/>
</dbReference>
<proteinExistence type="predicted"/>
<organism evidence="2 3">
    <name type="scientific">Deinococcus koreensis</name>
    <dbReference type="NCBI Taxonomy" id="2054903"/>
    <lineage>
        <taxon>Bacteria</taxon>
        <taxon>Thermotogati</taxon>
        <taxon>Deinococcota</taxon>
        <taxon>Deinococci</taxon>
        <taxon>Deinococcales</taxon>
        <taxon>Deinococcaceae</taxon>
        <taxon>Deinococcus</taxon>
    </lineage>
</organism>
<protein>
    <submittedName>
        <fullName evidence="2">Amino acid transporter</fullName>
    </submittedName>
</protein>
<comment type="caution">
    <text evidence="2">The sequence shown here is derived from an EMBL/GenBank/DDBJ whole genome shotgun (WGS) entry which is preliminary data.</text>
</comment>
<dbReference type="OrthoDB" id="232755at2"/>
<evidence type="ECO:0000313" key="3">
    <source>
        <dbReference type="Proteomes" id="UP000236379"/>
    </source>
</evidence>
<name>A0A2K3UW23_9DEIO</name>
<dbReference type="EMBL" id="PPPD01000001">
    <property type="protein sequence ID" value="PNY80737.1"/>
    <property type="molecule type" value="Genomic_DNA"/>
</dbReference>
<keyword evidence="1" id="KW-0472">Membrane</keyword>
<feature type="transmembrane region" description="Helical" evidence="1">
    <location>
        <begin position="459"/>
        <end position="476"/>
    </location>
</feature>
<feature type="transmembrane region" description="Helical" evidence="1">
    <location>
        <begin position="119"/>
        <end position="140"/>
    </location>
</feature>
<keyword evidence="3" id="KW-1185">Reference proteome</keyword>
<dbReference type="Gene3D" id="1.20.1740.10">
    <property type="entry name" value="Amino acid/polyamine transporter I"/>
    <property type="match status" value="1"/>
</dbReference>
<feature type="transmembrane region" description="Helical" evidence="1">
    <location>
        <begin position="63"/>
        <end position="88"/>
    </location>
</feature>
<keyword evidence="1" id="KW-1133">Transmembrane helix</keyword>